<dbReference type="InterPro" id="IPR036661">
    <property type="entry name" value="Luciferase-like_sf"/>
</dbReference>
<dbReference type="PANTHER" id="PTHR43244:SF2">
    <property type="entry name" value="CONSERVED HYPOTHETICAL ALANINE AND PROLINE-RICH PROTEIN"/>
    <property type="match status" value="1"/>
</dbReference>
<sequence>MGTLPLTPTFALDFGSDVRSSPLETERMAITAEAAGYDGVLVTEITHDPFIGLALAARATERVRLMSGIAVAFARNPMSMATLGNDIHLVSEGRFVLGLGSQVRPHIERRFSMPWSQPAKRMNEYILAVRAIWESWSTGGRLDFRGEFYQHTLMTPFFDPGPNPHGNAPIWLAAVGERMTEVAGSAADGLISHSFTTRDYLEQVSLPALRRGRASAGREAGVLQVSVPALVAIGTDQSSLDAAALATRKQIAFYGSTEAYRPVLALHGWEQLADGLHAASRRGEWDAMAQMIDDDVLHAFAVTGSPAEVAAGLRERFSGIATRLTLNAPYEIDPLALDAVLAELAPR</sequence>
<dbReference type="OrthoDB" id="3284378at2"/>
<evidence type="ECO:0000313" key="2">
    <source>
        <dbReference type="EMBL" id="TFD76202.1"/>
    </source>
</evidence>
<dbReference type="SUPFAM" id="SSF51679">
    <property type="entry name" value="Bacterial luciferase-like"/>
    <property type="match status" value="1"/>
</dbReference>
<dbReference type="InterPro" id="IPR050564">
    <property type="entry name" value="F420-G6PD/mer"/>
</dbReference>
<comment type="caution">
    <text evidence="2">The sequence shown here is derived from an EMBL/GenBank/DDBJ whole genome shotgun (WGS) entry which is preliminary data.</text>
</comment>
<gene>
    <name evidence="2" type="ORF">E3T53_14295</name>
</gene>
<dbReference type="Gene3D" id="3.20.20.30">
    <property type="entry name" value="Luciferase-like domain"/>
    <property type="match status" value="1"/>
</dbReference>
<dbReference type="EC" id="1.-.-.-" evidence="2"/>
<keyword evidence="3" id="KW-1185">Reference proteome</keyword>
<feature type="domain" description="Luciferase-like" evidence="1">
    <location>
        <begin position="22"/>
        <end position="318"/>
    </location>
</feature>
<accession>A0A4Y8KJI5</accession>
<keyword evidence="2" id="KW-0560">Oxidoreductase</keyword>
<protein>
    <submittedName>
        <fullName evidence="2">TIGR03617 family F420-dependent LLM class oxidoreductase</fullName>
        <ecNumber evidence="2">1.-.-.-</ecNumber>
    </submittedName>
</protein>
<dbReference type="Pfam" id="PF00296">
    <property type="entry name" value="Bac_luciferase"/>
    <property type="match status" value="1"/>
</dbReference>
<dbReference type="RefSeq" id="WP_134171855.1">
    <property type="nucleotide sequence ID" value="NZ_SODI01000001.1"/>
</dbReference>
<name>A0A4Y8KJI5_9MICO</name>
<dbReference type="EMBL" id="SOHQ01000040">
    <property type="protein sequence ID" value="TFD76202.1"/>
    <property type="molecule type" value="Genomic_DNA"/>
</dbReference>
<proteinExistence type="predicted"/>
<evidence type="ECO:0000259" key="1">
    <source>
        <dbReference type="Pfam" id="PF00296"/>
    </source>
</evidence>
<dbReference type="InterPro" id="IPR019919">
    <property type="entry name" value="Lucif-like_OxRdtase_MSMEG_2256"/>
</dbReference>
<dbReference type="Proteomes" id="UP000298218">
    <property type="component" value="Unassembled WGS sequence"/>
</dbReference>
<reference evidence="2 3" key="1">
    <citation type="submission" date="2019-03" db="EMBL/GenBank/DDBJ databases">
        <title>Genomics of glacier-inhabiting Cryobacterium strains.</title>
        <authorList>
            <person name="Liu Q."/>
            <person name="Xin Y.-H."/>
        </authorList>
    </citation>
    <scope>NUCLEOTIDE SEQUENCE [LARGE SCALE GENOMIC DNA]</scope>
    <source>
        <strain evidence="2 3">CGMCC 1.4292</strain>
    </source>
</reference>
<dbReference type="GO" id="GO:0016705">
    <property type="term" value="F:oxidoreductase activity, acting on paired donors, with incorporation or reduction of molecular oxygen"/>
    <property type="evidence" value="ECO:0007669"/>
    <property type="project" value="InterPro"/>
</dbReference>
<dbReference type="PANTHER" id="PTHR43244">
    <property type="match status" value="1"/>
</dbReference>
<dbReference type="NCBIfam" id="TIGR03617">
    <property type="entry name" value="F420_MSMEG_2256"/>
    <property type="match status" value="1"/>
</dbReference>
<dbReference type="CDD" id="cd01097">
    <property type="entry name" value="Tetrahydromethanopterin_reductase"/>
    <property type="match status" value="1"/>
</dbReference>
<evidence type="ECO:0000313" key="3">
    <source>
        <dbReference type="Proteomes" id="UP000298218"/>
    </source>
</evidence>
<dbReference type="InterPro" id="IPR011251">
    <property type="entry name" value="Luciferase-like_dom"/>
</dbReference>
<organism evidence="2 3">
    <name type="scientific">Cryobacterium psychrophilum</name>
    <dbReference type="NCBI Taxonomy" id="41988"/>
    <lineage>
        <taxon>Bacteria</taxon>
        <taxon>Bacillati</taxon>
        <taxon>Actinomycetota</taxon>
        <taxon>Actinomycetes</taxon>
        <taxon>Micrococcales</taxon>
        <taxon>Microbacteriaceae</taxon>
        <taxon>Cryobacterium</taxon>
    </lineage>
</organism>
<dbReference type="AlphaFoldDB" id="A0A4Y8KJI5"/>